<feature type="compositionally biased region" description="Basic residues" evidence="1">
    <location>
        <begin position="263"/>
        <end position="279"/>
    </location>
</feature>
<evidence type="ECO:0000313" key="3">
    <source>
        <dbReference type="Proteomes" id="UP001586593"/>
    </source>
</evidence>
<keyword evidence="3" id="KW-1185">Reference proteome</keyword>
<feature type="compositionally biased region" description="Basic and acidic residues" evidence="1">
    <location>
        <begin position="137"/>
        <end position="158"/>
    </location>
</feature>
<organism evidence="2 3">
    <name type="scientific">Phialemonium thermophilum</name>
    <dbReference type="NCBI Taxonomy" id="223376"/>
    <lineage>
        <taxon>Eukaryota</taxon>
        <taxon>Fungi</taxon>
        <taxon>Dikarya</taxon>
        <taxon>Ascomycota</taxon>
        <taxon>Pezizomycotina</taxon>
        <taxon>Sordariomycetes</taxon>
        <taxon>Sordariomycetidae</taxon>
        <taxon>Cephalothecales</taxon>
        <taxon>Cephalothecaceae</taxon>
        <taxon>Phialemonium</taxon>
    </lineage>
</organism>
<evidence type="ECO:0000313" key="2">
    <source>
        <dbReference type="EMBL" id="KAL1837477.1"/>
    </source>
</evidence>
<name>A0ABR3V6T3_9PEZI</name>
<accession>A0ABR3V6T3</accession>
<dbReference type="Proteomes" id="UP001586593">
    <property type="component" value="Unassembled WGS sequence"/>
</dbReference>
<feature type="region of interest" description="Disordered" evidence="1">
    <location>
        <begin position="244"/>
        <end position="351"/>
    </location>
</feature>
<feature type="region of interest" description="Disordered" evidence="1">
    <location>
        <begin position="87"/>
        <end position="106"/>
    </location>
</feature>
<dbReference type="EMBL" id="JAZHXJ010002636">
    <property type="protein sequence ID" value="KAL1837477.1"/>
    <property type="molecule type" value="Genomic_DNA"/>
</dbReference>
<sequence length="427" mass="46715">MIEHLIRHIHTKVAAPALYHFLDPANHVAKRRKLGLEDPLGSSHLPPIVLDDAGYRSPVSTPNSRADPIERRTARLDVSALPRIRKAKSAGGLGSRKHAFNDPFARQRPVAMRHAFRSLHHRLEQDSDAESEDEAEIRDSLARDTEEPESRPRSRMSTDDEGLKDDYGSWAPAEEDSMTEASFALDPVAGRDRKRKLDLQIETAIKRQKKTDEELFGVTIDRIETEFPSREASEDVTLAGFETVAEKETDSSRMPTPVPVGTKAKKKAAAAKPKKKTKKQLFEEREALRREEEEEAKRSEEASVEKAETPGEIEPPGLPKVDEAGRSSTLPGGETTTARDDDSRPDLDENLYPVSKVPALVLPPDFSLDVASRGNSAAVAPSATPSCGCGSETASGRSTRSTGTPRGPWASRATTCPTPAGARGRRA</sequence>
<feature type="region of interest" description="Disordered" evidence="1">
    <location>
        <begin position="122"/>
        <end position="195"/>
    </location>
</feature>
<comment type="caution">
    <text evidence="2">The sequence shown here is derived from an EMBL/GenBank/DDBJ whole genome shotgun (WGS) entry which is preliminary data.</text>
</comment>
<feature type="region of interest" description="Disordered" evidence="1">
    <location>
        <begin position="372"/>
        <end position="427"/>
    </location>
</feature>
<evidence type="ECO:0000256" key="1">
    <source>
        <dbReference type="SAM" id="MobiDB-lite"/>
    </source>
</evidence>
<proteinExistence type="predicted"/>
<gene>
    <name evidence="2" type="ORF">VTK73DRAFT_4679</name>
</gene>
<reference evidence="2 3" key="1">
    <citation type="journal article" date="2024" name="Commun. Biol.">
        <title>Comparative genomic analysis of thermophilic fungi reveals convergent evolutionary adaptations and gene losses.</title>
        <authorList>
            <person name="Steindorff A.S."/>
            <person name="Aguilar-Pontes M.V."/>
            <person name="Robinson A.J."/>
            <person name="Andreopoulos B."/>
            <person name="LaButti K."/>
            <person name="Kuo A."/>
            <person name="Mondo S."/>
            <person name="Riley R."/>
            <person name="Otillar R."/>
            <person name="Haridas S."/>
            <person name="Lipzen A."/>
            <person name="Grimwood J."/>
            <person name="Schmutz J."/>
            <person name="Clum A."/>
            <person name="Reid I.D."/>
            <person name="Moisan M.C."/>
            <person name="Butler G."/>
            <person name="Nguyen T.T.M."/>
            <person name="Dewar K."/>
            <person name="Conant G."/>
            <person name="Drula E."/>
            <person name="Henrissat B."/>
            <person name="Hansel C."/>
            <person name="Singer S."/>
            <person name="Hutchinson M.I."/>
            <person name="de Vries R.P."/>
            <person name="Natvig D.O."/>
            <person name="Powell A.J."/>
            <person name="Tsang A."/>
            <person name="Grigoriev I.V."/>
        </authorList>
    </citation>
    <scope>NUCLEOTIDE SEQUENCE [LARGE SCALE GENOMIC DNA]</scope>
    <source>
        <strain evidence="2 3">ATCC 24622</strain>
    </source>
</reference>
<feature type="compositionally biased region" description="Acidic residues" evidence="1">
    <location>
        <begin position="126"/>
        <end position="136"/>
    </location>
</feature>
<feature type="compositionally biased region" description="Polar residues" evidence="1">
    <location>
        <begin position="326"/>
        <end position="336"/>
    </location>
</feature>
<feature type="compositionally biased region" description="Low complexity" evidence="1">
    <location>
        <begin position="395"/>
        <end position="408"/>
    </location>
</feature>
<feature type="compositionally biased region" description="Basic and acidic residues" evidence="1">
    <location>
        <begin position="280"/>
        <end position="309"/>
    </location>
</feature>
<feature type="compositionally biased region" description="Basic and acidic residues" evidence="1">
    <location>
        <begin position="337"/>
        <end position="347"/>
    </location>
</feature>
<protein>
    <submittedName>
        <fullName evidence="2">Uncharacterized protein</fullName>
    </submittedName>
</protein>